<keyword evidence="2" id="KW-0378">Hydrolase</keyword>
<dbReference type="GO" id="GO:0004131">
    <property type="term" value="F:cytosine deaminase activity"/>
    <property type="evidence" value="ECO:0007669"/>
    <property type="project" value="TreeGrafter"/>
</dbReference>
<dbReference type="GO" id="GO:0006209">
    <property type="term" value="P:cytosine catabolic process"/>
    <property type="evidence" value="ECO:0007669"/>
    <property type="project" value="TreeGrafter"/>
</dbReference>
<dbReference type="SUPFAM" id="SSF51338">
    <property type="entry name" value="Composite domain of metallo-dependent hydrolases"/>
    <property type="match status" value="2"/>
</dbReference>
<dbReference type="RefSeq" id="WP_338177129.1">
    <property type="nucleotide sequence ID" value="NZ_JAEKNQ010000020.1"/>
</dbReference>
<dbReference type="FunFam" id="3.20.20.140:FF:000019">
    <property type="entry name" value="Cytosine deaminase"/>
    <property type="match status" value="1"/>
</dbReference>
<keyword evidence="1" id="KW-0479">Metal-binding</keyword>
<evidence type="ECO:0000313" key="4">
    <source>
        <dbReference type="EMBL" id="MBJ7602550.1"/>
    </source>
</evidence>
<dbReference type="GO" id="GO:0035888">
    <property type="term" value="F:isoguanine deaminase activity"/>
    <property type="evidence" value="ECO:0007669"/>
    <property type="project" value="TreeGrafter"/>
</dbReference>
<dbReference type="NCBIfam" id="NF006685">
    <property type="entry name" value="PRK09230.1"/>
    <property type="match status" value="1"/>
</dbReference>
<dbReference type="InterPro" id="IPR032466">
    <property type="entry name" value="Metal_Hydrolase"/>
</dbReference>
<organism evidence="4 5">
    <name type="scientific">Candidatus Dormiibacter inghamiae</name>
    <dbReference type="NCBI Taxonomy" id="3127013"/>
    <lineage>
        <taxon>Bacteria</taxon>
        <taxon>Bacillati</taxon>
        <taxon>Candidatus Dormiibacterota</taxon>
        <taxon>Candidatus Dormibacteria</taxon>
        <taxon>Candidatus Dormibacterales</taxon>
        <taxon>Candidatus Dormibacteraceae</taxon>
        <taxon>Candidatus Dormiibacter</taxon>
    </lineage>
</organism>
<dbReference type="EMBL" id="JAEKNQ010000020">
    <property type="protein sequence ID" value="MBJ7602550.1"/>
    <property type="molecule type" value="Genomic_DNA"/>
</dbReference>
<gene>
    <name evidence="4" type="primary">codA</name>
    <name evidence="4" type="ORF">JF888_05055</name>
</gene>
<reference evidence="4 5" key="1">
    <citation type="submission" date="2020-10" db="EMBL/GenBank/DDBJ databases">
        <title>Ca. Dormibacterota MAGs.</title>
        <authorList>
            <person name="Montgomery K."/>
        </authorList>
    </citation>
    <scope>NUCLEOTIDE SEQUENCE [LARGE SCALE GENOMIC DNA]</scope>
    <source>
        <strain evidence="4">SC8811_S16_3</strain>
    </source>
</reference>
<evidence type="ECO:0000256" key="2">
    <source>
        <dbReference type="ARBA" id="ARBA00022801"/>
    </source>
</evidence>
<comment type="caution">
    <text evidence="4">The sequence shown here is derived from an EMBL/GenBank/DDBJ whole genome shotgun (WGS) entry which is preliminary data.</text>
</comment>
<dbReference type="PANTHER" id="PTHR32027:SF0">
    <property type="entry name" value="CYTOSINE DEAMINASE"/>
    <property type="match status" value="1"/>
</dbReference>
<evidence type="ECO:0000313" key="5">
    <source>
        <dbReference type="Proteomes" id="UP000620075"/>
    </source>
</evidence>
<proteinExistence type="predicted"/>
<dbReference type="CDD" id="cd01293">
    <property type="entry name" value="Bact_CD"/>
    <property type="match status" value="1"/>
</dbReference>
<evidence type="ECO:0000259" key="3">
    <source>
        <dbReference type="Pfam" id="PF07969"/>
    </source>
</evidence>
<dbReference type="NCBIfam" id="NF005748">
    <property type="entry name" value="PRK07572.1"/>
    <property type="match status" value="1"/>
</dbReference>
<dbReference type="AlphaFoldDB" id="A0A934KI68"/>
<dbReference type="GO" id="GO:0046872">
    <property type="term" value="F:metal ion binding"/>
    <property type="evidence" value="ECO:0007669"/>
    <property type="project" value="UniProtKB-KW"/>
</dbReference>
<protein>
    <submittedName>
        <fullName evidence="4">Cytosine deaminase</fullName>
    </submittedName>
</protein>
<dbReference type="InterPro" id="IPR052349">
    <property type="entry name" value="Metallo-hydrolase_Enzymes"/>
</dbReference>
<feature type="domain" description="Amidohydrolase 3" evidence="3">
    <location>
        <begin position="36"/>
        <end position="397"/>
    </location>
</feature>
<dbReference type="SUPFAM" id="SSF51556">
    <property type="entry name" value="Metallo-dependent hydrolases"/>
    <property type="match status" value="1"/>
</dbReference>
<evidence type="ECO:0000256" key="1">
    <source>
        <dbReference type="ARBA" id="ARBA00022723"/>
    </source>
</evidence>
<dbReference type="Gene3D" id="3.20.20.140">
    <property type="entry name" value="Metal-dependent hydrolases"/>
    <property type="match status" value="1"/>
</dbReference>
<accession>A0A934KI68</accession>
<dbReference type="InterPro" id="IPR011059">
    <property type="entry name" value="Metal-dep_hydrolase_composite"/>
</dbReference>
<dbReference type="Pfam" id="PF07969">
    <property type="entry name" value="Amidohydro_3"/>
    <property type="match status" value="1"/>
</dbReference>
<name>A0A934KI68_9BACT</name>
<dbReference type="Proteomes" id="UP000620075">
    <property type="component" value="Unassembled WGS sequence"/>
</dbReference>
<dbReference type="Gene3D" id="2.30.40.10">
    <property type="entry name" value="Urease, subunit C, domain 1"/>
    <property type="match status" value="1"/>
</dbReference>
<dbReference type="InterPro" id="IPR013108">
    <property type="entry name" value="Amidohydro_3"/>
</dbReference>
<sequence>MLDLLLRSVRLPGDAEPTTLAVRDGRWSEPQAEAREVIELGGLLATPPLVEAHIHLDAVLTVGQPRQNLSGSLFEGIAIWAERVKTLTREDVKARVLQVLRWQLANGVQHVRSHVDVCDPQLTALHALVELREEIGDQMDLQLVAFPQQGILSFEGGQELMRKAVDAGADVIGGIPHYELTRELGVESVKFAFQLAAEHGLRVDIHCDETDDDHSRFVETMAAETIRLGMAGRVTASHTTAMHSYNQAYAHRVVNNIARSGMHMVTNPLDNSVLQGRFDSYPVRRGHTRVKELQAAGVNVCIGHDSVMDPWYPLGYGDPLQAAFVLAHYGHMSGAEEIPRLIQMVTSAPAAALGLESYGLEVGMPANLVVFEAPSEFDAIRLVPRRRLVLRRGRVVARTEPPRTFVTWNGEEESVDFLRRESN</sequence>
<dbReference type="PANTHER" id="PTHR32027">
    <property type="entry name" value="CYTOSINE DEAMINASE"/>
    <property type="match status" value="1"/>
</dbReference>